<comment type="subunit">
    <text evidence="6">Homodimer.</text>
</comment>
<dbReference type="AlphaFoldDB" id="A0AAV5SX45"/>
<evidence type="ECO:0000256" key="13">
    <source>
        <dbReference type="ARBA" id="ARBA00052947"/>
    </source>
</evidence>
<proteinExistence type="inferred from homology"/>
<comment type="pathway">
    <text evidence="4">Cofactor metabolism; pyridoxal 5'-phosphate salvage; pyridoxal 5'-phosphate from pyridoxine 5'-phosphate: step 1/1.</text>
</comment>
<dbReference type="InterPro" id="IPR000659">
    <property type="entry name" value="Pyridox_Oxase"/>
</dbReference>
<comment type="pathway">
    <text evidence="3">Cofactor metabolism; pyridoxal 5'-phosphate salvage; pyridoxal 5'-phosphate from pyridoxamine 5'-phosphate: step 1/1.</text>
</comment>
<evidence type="ECO:0000256" key="6">
    <source>
        <dbReference type="ARBA" id="ARBA00011738"/>
    </source>
</evidence>
<dbReference type="GO" id="GO:0010181">
    <property type="term" value="F:FMN binding"/>
    <property type="evidence" value="ECO:0007669"/>
    <property type="project" value="InterPro"/>
</dbReference>
<evidence type="ECO:0000256" key="1">
    <source>
        <dbReference type="ARBA" id="ARBA00001917"/>
    </source>
</evidence>
<dbReference type="InterPro" id="IPR019576">
    <property type="entry name" value="Pyridoxamine_oxidase_dimer_C"/>
</dbReference>
<dbReference type="InterPro" id="IPR012349">
    <property type="entry name" value="Split_barrel_FMN-bd"/>
</dbReference>
<evidence type="ECO:0000256" key="12">
    <source>
        <dbReference type="ARBA" id="ARBA00050530"/>
    </source>
</evidence>
<evidence type="ECO:0000256" key="5">
    <source>
        <dbReference type="ARBA" id="ARBA00007301"/>
    </source>
</evidence>
<dbReference type="EC" id="1.4.3.5" evidence="7"/>
<dbReference type="FunFam" id="2.30.110.10:FF:000020">
    <property type="entry name" value="PNPO isoform 11"/>
    <property type="match status" value="1"/>
</dbReference>
<feature type="domain" description="Pyridoxine 5'-phosphate oxidase dimerisation C-terminal" evidence="17">
    <location>
        <begin position="192"/>
        <end position="246"/>
    </location>
</feature>
<evidence type="ECO:0000256" key="11">
    <source>
        <dbReference type="ARBA" id="ARBA00023096"/>
    </source>
</evidence>
<feature type="domain" description="Pyridoxamine 5'-phosphate oxidase N-terminal" evidence="16">
    <location>
        <begin position="58"/>
        <end position="173"/>
    </location>
</feature>
<evidence type="ECO:0000313" key="18">
    <source>
        <dbReference type="EMBL" id="GMS85934.1"/>
    </source>
</evidence>
<evidence type="ECO:0000256" key="10">
    <source>
        <dbReference type="ARBA" id="ARBA00023002"/>
    </source>
</evidence>
<keyword evidence="19" id="KW-1185">Reference proteome</keyword>
<evidence type="ECO:0000256" key="2">
    <source>
        <dbReference type="ARBA" id="ARBA00003691"/>
    </source>
</evidence>
<dbReference type="InterPro" id="IPR019740">
    <property type="entry name" value="Pyridox_Oxase_CS"/>
</dbReference>
<evidence type="ECO:0000256" key="8">
    <source>
        <dbReference type="ARBA" id="ARBA00022630"/>
    </source>
</evidence>
<dbReference type="GO" id="GO:0004733">
    <property type="term" value="F:pyridoxamine phosphate oxidase activity"/>
    <property type="evidence" value="ECO:0007669"/>
    <property type="project" value="UniProtKB-EC"/>
</dbReference>
<dbReference type="Pfam" id="PF10590">
    <property type="entry name" value="PNP_phzG_C"/>
    <property type="match status" value="1"/>
</dbReference>
<organism evidence="18 19">
    <name type="scientific">Pristionchus entomophagus</name>
    <dbReference type="NCBI Taxonomy" id="358040"/>
    <lineage>
        <taxon>Eukaryota</taxon>
        <taxon>Metazoa</taxon>
        <taxon>Ecdysozoa</taxon>
        <taxon>Nematoda</taxon>
        <taxon>Chromadorea</taxon>
        <taxon>Rhabditida</taxon>
        <taxon>Rhabditina</taxon>
        <taxon>Diplogasteromorpha</taxon>
        <taxon>Diplogasteroidea</taxon>
        <taxon>Neodiplogasteridae</taxon>
        <taxon>Pristionchus</taxon>
    </lineage>
</organism>
<comment type="caution">
    <text evidence="18">The sequence shown here is derived from an EMBL/GenBank/DDBJ whole genome shotgun (WGS) entry which is preliminary data.</text>
</comment>
<evidence type="ECO:0000313" key="19">
    <source>
        <dbReference type="Proteomes" id="UP001432027"/>
    </source>
</evidence>
<protein>
    <recommendedName>
        <fullName evidence="14">Pyridoxine-5'-phosphate oxidase</fullName>
        <ecNumber evidence="7">1.4.3.5</ecNumber>
    </recommendedName>
    <alternativeName>
        <fullName evidence="15">Pyridoxamine-phosphate oxidase</fullName>
    </alternativeName>
</protein>
<dbReference type="SUPFAM" id="SSF50475">
    <property type="entry name" value="FMN-binding split barrel"/>
    <property type="match status" value="1"/>
</dbReference>
<reference evidence="18" key="1">
    <citation type="submission" date="2023-10" db="EMBL/GenBank/DDBJ databases">
        <title>Genome assembly of Pristionchus species.</title>
        <authorList>
            <person name="Yoshida K."/>
            <person name="Sommer R.J."/>
        </authorList>
    </citation>
    <scope>NUCLEOTIDE SEQUENCE</scope>
    <source>
        <strain evidence="18">RS0144</strain>
    </source>
</reference>
<comment type="cofactor">
    <cofactor evidence="1">
        <name>FMN</name>
        <dbReference type="ChEBI" id="CHEBI:58210"/>
    </cofactor>
</comment>
<evidence type="ECO:0000259" key="17">
    <source>
        <dbReference type="Pfam" id="PF10590"/>
    </source>
</evidence>
<dbReference type="Pfam" id="PF01243">
    <property type="entry name" value="PNPOx_N"/>
    <property type="match status" value="1"/>
</dbReference>
<gene>
    <name evidence="18" type="ORF">PENTCL1PPCAC_8109</name>
</gene>
<dbReference type="NCBIfam" id="TIGR00558">
    <property type="entry name" value="pdxH"/>
    <property type="match status" value="1"/>
</dbReference>
<sequence length="246" mass="27945">DLLIVNQSMDTPMDIASWRATFGAQSHLLEETLPTKDPFKLFNVWFLEVSALKGECSFEEMNAVSVSTVSGDGRPSSRMVLLKSFDDAGFTFCTNYDSRKGTQLAANPHAALLFYWPRLHRQVRVEGVIEKIPEEQAEAYWNARPISSRISAKASDQSSVIPNREHLTRRQQELEQKVASQGEEAASKPEKWGGLVLRPAYFEFWQGQQNRMHDRICFSTEKPATESTDFISSSDRPGWHMFRLAP</sequence>
<evidence type="ECO:0000256" key="15">
    <source>
        <dbReference type="ARBA" id="ARBA00077914"/>
    </source>
</evidence>
<dbReference type="EMBL" id="BTSX01000002">
    <property type="protein sequence ID" value="GMS85934.1"/>
    <property type="molecule type" value="Genomic_DNA"/>
</dbReference>
<evidence type="ECO:0000256" key="9">
    <source>
        <dbReference type="ARBA" id="ARBA00022643"/>
    </source>
</evidence>
<keyword evidence="8" id="KW-0285">Flavoprotein</keyword>
<keyword evidence="11" id="KW-0664">Pyridoxine biosynthesis</keyword>
<evidence type="ECO:0000256" key="14">
    <source>
        <dbReference type="ARBA" id="ARBA00073441"/>
    </source>
</evidence>
<dbReference type="HAMAP" id="MF_01629">
    <property type="entry name" value="PdxH"/>
    <property type="match status" value="1"/>
</dbReference>
<name>A0AAV5SX45_9BILA</name>
<accession>A0AAV5SX45</accession>
<keyword evidence="9" id="KW-0288">FMN</keyword>
<dbReference type="PROSITE" id="PS01064">
    <property type="entry name" value="PYRIDOX_OXIDASE"/>
    <property type="match status" value="1"/>
</dbReference>
<comment type="catalytic activity">
    <reaction evidence="12">
        <text>pyridoxamine 5'-phosphate + O2 + H2O = pyridoxal 5'-phosphate + H2O2 + NH4(+)</text>
        <dbReference type="Rhea" id="RHEA:15817"/>
        <dbReference type="ChEBI" id="CHEBI:15377"/>
        <dbReference type="ChEBI" id="CHEBI:15379"/>
        <dbReference type="ChEBI" id="CHEBI:16240"/>
        <dbReference type="ChEBI" id="CHEBI:28938"/>
        <dbReference type="ChEBI" id="CHEBI:58451"/>
        <dbReference type="ChEBI" id="CHEBI:597326"/>
        <dbReference type="EC" id="1.4.3.5"/>
    </reaction>
    <physiologicalReaction direction="left-to-right" evidence="12">
        <dbReference type="Rhea" id="RHEA:15818"/>
    </physiologicalReaction>
</comment>
<evidence type="ECO:0000256" key="4">
    <source>
        <dbReference type="ARBA" id="ARBA00005037"/>
    </source>
</evidence>
<dbReference type="GO" id="GO:0008615">
    <property type="term" value="P:pyridoxine biosynthetic process"/>
    <property type="evidence" value="ECO:0007669"/>
    <property type="project" value="UniProtKB-KW"/>
</dbReference>
<comment type="catalytic activity">
    <reaction evidence="13">
        <text>pyridoxine 5'-phosphate + O2 = pyridoxal 5'-phosphate + H2O2</text>
        <dbReference type="Rhea" id="RHEA:15149"/>
        <dbReference type="ChEBI" id="CHEBI:15379"/>
        <dbReference type="ChEBI" id="CHEBI:16240"/>
        <dbReference type="ChEBI" id="CHEBI:58589"/>
        <dbReference type="ChEBI" id="CHEBI:597326"/>
        <dbReference type="EC" id="1.4.3.5"/>
    </reaction>
    <physiologicalReaction direction="left-to-right" evidence="13">
        <dbReference type="Rhea" id="RHEA:15150"/>
    </physiologicalReaction>
</comment>
<feature type="non-terminal residue" evidence="18">
    <location>
        <position position="1"/>
    </location>
</feature>
<dbReference type="PANTHER" id="PTHR10851">
    <property type="entry name" value="PYRIDOXINE-5-PHOSPHATE OXIDASE"/>
    <property type="match status" value="1"/>
</dbReference>
<evidence type="ECO:0000259" key="16">
    <source>
        <dbReference type="Pfam" id="PF01243"/>
    </source>
</evidence>
<keyword evidence="10" id="KW-0560">Oxidoreductase</keyword>
<comment type="similarity">
    <text evidence="5">Belongs to the pyridoxamine 5'-phosphate oxidase family.</text>
</comment>
<dbReference type="InterPro" id="IPR011576">
    <property type="entry name" value="Pyridox_Oxase_N"/>
</dbReference>
<evidence type="ECO:0000256" key="7">
    <source>
        <dbReference type="ARBA" id="ARBA00012801"/>
    </source>
</evidence>
<evidence type="ECO:0000256" key="3">
    <source>
        <dbReference type="ARBA" id="ARBA00004738"/>
    </source>
</evidence>
<comment type="function">
    <text evidence="2">Catalyzes the oxidation of either pyridoxine 5'-phosphate (PNP) or pyridoxamine 5'-phosphate (PMP) into pyridoxal 5'-phosphate (PLP).</text>
</comment>
<dbReference type="Gene3D" id="2.30.110.10">
    <property type="entry name" value="Electron Transport, Fmn-binding Protein, Chain A"/>
    <property type="match status" value="1"/>
</dbReference>
<dbReference type="Proteomes" id="UP001432027">
    <property type="component" value="Unassembled WGS sequence"/>
</dbReference>
<dbReference type="NCBIfam" id="NF004231">
    <property type="entry name" value="PRK05679.1"/>
    <property type="match status" value="1"/>
</dbReference>
<dbReference type="PIRSF" id="PIRSF000190">
    <property type="entry name" value="Pyd_amn-ph_oxd"/>
    <property type="match status" value="1"/>
</dbReference>
<dbReference type="PANTHER" id="PTHR10851:SF0">
    <property type="entry name" value="PYRIDOXINE-5'-PHOSPHATE OXIDASE"/>
    <property type="match status" value="1"/>
</dbReference>